<protein>
    <submittedName>
        <fullName evidence="1">23571_t:CDS:1</fullName>
    </submittedName>
</protein>
<evidence type="ECO:0000313" key="2">
    <source>
        <dbReference type="Proteomes" id="UP000789920"/>
    </source>
</evidence>
<name>A0ACA9R1R5_9GLOM</name>
<comment type="caution">
    <text evidence="1">The sequence shown here is derived from an EMBL/GenBank/DDBJ whole genome shotgun (WGS) entry which is preliminary data.</text>
</comment>
<evidence type="ECO:0000313" key="1">
    <source>
        <dbReference type="EMBL" id="CAG8773058.1"/>
    </source>
</evidence>
<proteinExistence type="predicted"/>
<dbReference type="EMBL" id="CAJVQC010041489">
    <property type="protein sequence ID" value="CAG8773058.1"/>
    <property type="molecule type" value="Genomic_DNA"/>
</dbReference>
<keyword evidence="2" id="KW-1185">Reference proteome</keyword>
<dbReference type="Proteomes" id="UP000789920">
    <property type="component" value="Unassembled WGS sequence"/>
</dbReference>
<accession>A0ACA9R1R5</accession>
<reference evidence="1" key="1">
    <citation type="submission" date="2021-06" db="EMBL/GenBank/DDBJ databases">
        <authorList>
            <person name="Kallberg Y."/>
            <person name="Tangrot J."/>
            <person name="Rosling A."/>
        </authorList>
    </citation>
    <scope>NUCLEOTIDE SEQUENCE</scope>
    <source>
        <strain evidence="1">MA461A</strain>
    </source>
</reference>
<organism evidence="1 2">
    <name type="scientific">Racocetra persica</name>
    <dbReference type="NCBI Taxonomy" id="160502"/>
    <lineage>
        <taxon>Eukaryota</taxon>
        <taxon>Fungi</taxon>
        <taxon>Fungi incertae sedis</taxon>
        <taxon>Mucoromycota</taxon>
        <taxon>Glomeromycotina</taxon>
        <taxon>Glomeromycetes</taxon>
        <taxon>Diversisporales</taxon>
        <taxon>Gigasporaceae</taxon>
        <taxon>Racocetra</taxon>
    </lineage>
</organism>
<gene>
    <name evidence="1" type="ORF">RPERSI_LOCUS16639</name>
</gene>
<sequence>MIKNGPYKKDSFETKITDNFDKILIVSKNPSNKDNEHTIVMYYSFKLDNKKNLEPKEGKNKISMAKESENECDEEESEEKESKEENNRNIELIERKDKELVDESDEVEDLNPILL</sequence>